<sequence>MKDDPCKVLREAYDGCFQIWLDAEYFAGKIKGPMVPCEAELKTYHECLKTDPHRAPYLENLEKYKKDFPR</sequence>
<organism evidence="3 4">
    <name type="scientific">Stentor coeruleus</name>
    <dbReference type="NCBI Taxonomy" id="5963"/>
    <lineage>
        <taxon>Eukaryota</taxon>
        <taxon>Sar</taxon>
        <taxon>Alveolata</taxon>
        <taxon>Ciliophora</taxon>
        <taxon>Postciliodesmatophora</taxon>
        <taxon>Heterotrichea</taxon>
        <taxon>Heterotrichida</taxon>
        <taxon>Stentoridae</taxon>
        <taxon>Stentor</taxon>
    </lineage>
</organism>
<proteinExistence type="inferred from homology"/>
<evidence type="ECO:0000256" key="2">
    <source>
        <dbReference type="ARBA" id="ARBA00023157"/>
    </source>
</evidence>
<keyword evidence="2" id="KW-1015">Disulfide bond</keyword>
<reference evidence="3 4" key="1">
    <citation type="submission" date="2016-11" db="EMBL/GenBank/DDBJ databases">
        <title>The macronuclear genome of Stentor coeruleus: a giant cell with tiny introns.</title>
        <authorList>
            <person name="Slabodnick M."/>
            <person name="Ruby J.G."/>
            <person name="Reiff S.B."/>
            <person name="Swart E.C."/>
            <person name="Gosai S."/>
            <person name="Prabakaran S."/>
            <person name="Witkowska E."/>
            <person name="Larue G.E."/>
            <person name="Fisher S."/>
            <person name="Freeman R.M."/>
            <person name="Gunawardena J."/>
            <person name="Chu W."/>
            <person name="Stover N.A."/>
            <person name="Gregory B.D."/>
            <person name="Nowacki M."/>
            <person name="Derisi J."/>
            <person name="Roy S.W."/>
            <person name="Marshall W.F."/>
            <person name="Sood P."/>
        </authorList>
    </citation>
    <scope>NUCLEOTIDE SEQUENCE [LARGE SCALE GENOMIC DNA]</scope>
    <source>
        <strain evidence="3">WM001</strain>
    </source>
</reference>
<accession>A0A1R2CZC8</accession>
<evidence type="ECO:0000256" key="1">
    <source>
        <dbReference type="ARBA" id="ARBA00006196"/>
    </source>
</evidence>
<evidence type="ECO:0000313" key="4">
    <source>
        <dbReference type="Proteomes" id="UP000187209"/>
    </source>
</evidence>
<comment type="caution">
    <text evidence="3">The sequence shown here is derived from an EMBL/GenBank/DDBJ whole genome shotgun (WGS) entry which is preliminary data.</text>
</comment>
<dbReference type="EMBL" id="MPUH01000027">
    <property type="protein sequence ID" value="OMJ94367.1"/>
    <property type="molecule type" value="Genomic_DNA"/>
</dbReference>
<evidence type="ECO:0008006" key="5">
    <source>
        <dbReference type="Google" id="ProtNLM"/>
    </source>
</evidence>
<dbReference type="Proteomes" id="UP000187209">
    <property type="component" value="Unassembled WGS sequence"/>
</dbReference>
<keyword evidence="4" id="KW-1185">Reference proteome</keyword>
<comment type="similarity">
    <text evidence="1">Belongs to the TRIAP1/MDM35 family.</text>
</comment>
<name>A0A1R2CZC8_9CILI</name>
<dbReference type="Pfam" id="PF05254">
    <property type="entry name" value="UPF0203"/>
    <property type="match status" value="1"/>
</dbReference>
<dbReference type="OrthoDB" id="19091at2759"/>
<dbReference type="AlphaFoldDB" id="A0A1R2CZC8"/>
<evidence type="ECO:0000313" key="3">
    <source>
        <dbReference type="EMBL" id="OMJ94367.1"/>
    </source>
</evidence>
<protein>
    <recommendedName>
        <fullName evidence="5">CHCH domain-containing protein</fullName>
    </recommendedName>
</protein>
<dbReference type="InterPro" id="IPR007918">
    <property type="entry name" value="MDM35_apoptosis"/>
</dbReference>
<gene>
    <name evidence="3" type="ORF">SteCoe_2409</name>
</gene>